<sequence length="197" mass="20611">MKFSPALAALATAQFYTNQSAPFTLRLASDSPALDGQVLEAAHIGAAIEGLAFFGTTVSAPSTTFFLNSTRTSADPSIGALVWTLHGGDGLALSSALSFLSDARSNVVYPLFAPGAAAVVPVGFDAADRLFVREAAPDDAAFVSGVEPAPSGPAALYQWHACWTDYEGYYYPSLAWVSYGPPRNPTCEPVNVTRTLA</sequence>
<proteinExistence type="predicted"/>
<dbReference type="AlphaFoldDB" id="A0AAD9MEH0"/>
<keyword evidence="2" id="KW-1185">Reference proteome</keyword>
<protein>
    <submittedName>
        <fullName evidence="1">Uncharacterized protein</fullName>
    </submittedName>
</protein>
<dbReference type="EMBL" id="JAQQPM010000003">
    <property type="protein sequence ID" value="KAK2069976.1"/>
    <property type="molecule type" value="Genomic_DNA"/>
</dbReference>
<reference evidence="1" key="1">
    <citation type="journal article" date="2023" name="Mol. Plant Microbe Interact.">
        <title>Elucidating the Obligate Nature and Biological Capacity of an Invasive Fungal Corn Pathogen.</title>
        <authorList>
            <person name="MacCready J.S."/>
            <person name="Roggenkamp E.M."/>
            <person name="Gdanetz K."/>
            <person name="Chilvers M.I."/>
        </authorList>
    </citation>
    <scope>NUCLEOTIDE SEQUENCE</scope>
    <source>
        <strain evidence="1">PM02</strain>
    </source>
</reference>
<dbReference type="Proteomes" id="UP001217918">
    <property type="component" value="Unassembled WGS sequence"/>
</dbReference>
<evidence type="ECO:0000313" key="2">
    <source>
        <dbReference type="Proteomes" id="UP001217918"/>
    </source>
</evidence>
<name>A0AAD9MEH0_9PEZI</name>
<evidence type="ECO:0000313" key="1">
    <source>
        <dbReference type="EMBL" id="KAK2069976.1"/>
    </source>
</evidence>
<comment type="caution">
    <text evidence="1">The sequence shown here is derived from an EMBL/GenBank/DDBJ whole genome shotgun (WGS) entry which is preliminary data.</text>
</comment>
<organism evidence="1 2">
    <name type="scientific">Phyllachora maydis</name>
    <dbReference type="NCBI Taxonomy" id="1825666"/>
    <lineage>
        <taxon>Eukaryota</taxon>
        <taxon>Fungi</taxon>
        <taxon>Dikarya</taxon>
        <taxon>Ascomycota</taxon>
        <taxon>Pezizomycotina</taxon>
        <taxon>Sordariomycetes</taxon>
        <taxon>Sordariomycetidae</taxon>
        <taxon>Phyllachorales</taxon>
        <taxon>Phyllachoraceae</taxon>
        <taxon>Phyllachora</taxon>
    </lineage>
</organism>
<gene>
    <name evidence="1" type="ORF">P8C59_004515</name>
</gene>
<accession>A0AAD9MEH0</accession>